<organism evidence="2 3">
    <name type="scientific">Rhodanobacter humi</name>
    <dbReference type="NCBI Taxonomy" id="1888173"/>
    <lineage>
        <taxon>Bacteria</taxon>
        <taxon>Pseudomonadati</taxon>
        <taxon>Pseudomonadota</taxon>
        <taxon>Gammaproteobacteria</taxon>
        <taxon>Lysobacterales</taxon>
        <taxon>Rhodanobacteraceae</taxon>
        <taxon>Rhodanobacter</taxon>
    </lineage>
</organism>
<accession>A0ABV4AVH7</accession>
<proteinExistence type="predicted"/>
<name>A0ABV4AVH7_9GAMM</name>
<comment type="caution">
    <text evidence="2">The sequence shown here is derived from an EMBL/GenBank/DDBJ whole genome shotgun (WGS) entry which is preliminary data.</text>
</comment>
<dbReference type="Proteomes" id="UP001562159">
    <property type="component" value="Unassembled WGS sequence"/>
</dbReference>
<dbReference type="EMBL" id="JBGBPY010000002">
    <property type="protein sequence ID" value="MEY2184375.1"/>
    <property type="molecule type" value="Genomic_DNA"/>
</dbReference>
<feature type="region of interest" description="Disordered" evidence="1">
    <location>
        <begin position="11"/>
        <end position="43"/>
    </location>
</feature>
<evidence type="ECO:0000256" key="1">
    <source>
        <dbReference type="SAM" id="MobiDB-lite"/>
    </source>
</evidence>
<reference evidence="2 3" key="1">
    <citation type="submission" date="2024-07" db="EMBL/GenBank/DDBJ databases">
        <title>Molecular mechanisms and environmental adaptations of flagellar loss and biofilm growth of Rhodanobacter under environmental stress.</title>
        <authorList>
            <person name="Chen M."/>
        </authorList>
    </citation>
    <scope>NUCLEOTIDE SEQUENCE [LARGE SCALE GENOMIC DNA]</scope>
    <source>
        <strain evidence="2 3">RS22</strain>
    </source>
</reference>
<keyword evidence="3" id="KW-1185">Reference proteome</keyword>
<protein>
    <recommendedName>
        <fullName evidence="4">Transposase</fullName>
    </recommendedName>
</protein>
<evidence type="ECO:0000313" key="3">
    <source>
        <dbReference type="Proteomes" id="UP001562159"/>
    </source>
</evidence>
<sequence length="101" mass="10736">MLLDDPTLLAGMQGALPPASLPPGEGKGCSPEAPGQIGRAGHASRGKGHVVAKALRRLPVALVHELLQWRKLNREGVTKDEKVFQVIEDFLYRSSTLSAAG</sequence>
<evidence type="ECO:0000313" key="2">
    <source>
        <dbReference type="EMBL" id="MEY2184375.1"/>
    </source>
</evidence>
<evidence type="ECO:0008006" key="4">
    <source>
        <dbReference type="Google" id="ProtNLM"/>
    </source>
</evidence>
<gene>
    <name evidence="2" type="ORF">AB7878_18355</name>
</gene>